<gene>
    <name evidence="6" type="ORF">HGUI_03320</name>
</gene>
<dbReference type="CDD" id="cd03672">
    <property type="entry name" value="NUDIX_Dcp2p_Nudt20"/>
    <property type="match status" value="1"/>
</dbReference>
<dbReference type="VEuPathDB" id="FungiDB:HGUI_03320"/>
<keyword evidence="7" id="KW-1185">Reference proteome</keyword>
<proteinExistence type="inferred from homology"/>
<dbReference type="Pfam" id="PF00293">
    <property type="entry name" value="NUDIX"/>
    <property type="match status" value="1"/>
</dbReference>
<dbReference type="GO" id="GO:0030145">
    <property type="term" value="F:manganese ion binding"/>
    <property type="evidence" value="ECO:0007669"/>
    <property type="project" value="InterPro"/>
</dbReference>
<dbReference type="GO" id="GO:0140933">
    <property type="term" value="F:5'-(N(7)-methylguanosine 5'-triphospho)-[mRNA] hydrolase activity"/>
    <property type="evidence" value="ECO:0007669"/>
    <property type="project" value="InterPro"/>
</dbReference>
<dbReference type="PANTHER" id="PTHR23114:SF17">
    <property type="entry name" value="M7GPPPN-MRNA HYDROLASE"/>
    <property type="match status" value="1"/>
</dbReference>
<dbReference type="Gene3D" id="3.90.79.10">
    <property type="entry name" value="Nucleoside Triphosphate Pyrophosphohydrolase"/>
    <property type="match status" value="1"/>
</dbReference>
<accession>A0A1L0B3P7</accession>
<evidence type="ECO:0000256" key="3">
    <source>
        <dbReference type="ARBA" id="ARBA00023211"/>
    </source>
</evidence>
<dbReference type="PROSITE" id="PS51462">
    <property type="entry name" value="NUDIX"/>
    <property type="match status" value="1"/>
</dbReference>
<dbReference type="GO" id="GO:0005737">
    <property type="term" value="C:cytoplasm"/>
    <property type="evidence" value="ECO:0007669"/>
    <property type="project" value="UniProtKB-SubCell"/>
</dbReference>
<dbReference type="InterPro" id="IPR015797">
    <property type="entry name" value="NUDIX_hydrolase-like_dom_sf"/>
</dbReference>
<dbReference type="PANTHER" id="PTHR23114">
    <property type="entry name" value="M7GPPPN-MRNA HYDROLASE"/>
    <property type="match status" value="1"/>
</dbReference>
<evidence type="ECO:0000256" key="1">
    <source>
        <dbReference type="ARBA" id="ARBA00004496"/>
    </source>
</evidence>
<dbReference type="GO" id="GO:0000184">
    <property type="term" value="P:nuclear-transcribed mRNA catabolic process, nonsense-mediated decay"/>
    <property type="evidence" value="ECO:0007669"/>
    <property type="project" value="InterPro"/>
</dbReference>
<dbReference type="Gene3D" id="1.10.10.1050">
    <property type="entry name" value="Dcp2, box A domain"/>
    <property type="match status" value="1"/>
</dbReference>
<keyword evidence="3" id="KW-0464">Manganese</keyword>
<evidence type="ECO:0000256" key="2">
    <source>
        <dbReference type="ARBA" id="ARBA00005279"/>
    </source>
</evidence>
<protein>
    <recommendedName>
        <fullName evidence="5">Nudix hydrolase domain-containing protein</fullName>
    </recommendedName>
</protein>
<dbReference type="InterPro" id="IPR000086">
    <property type="entry name" value="NUDIX_hydrolase_dom"/>
</dbReference>
<dbReference type="AlphaFoldDB" id="A0A1L0B3P7"/>
<feature type="domain" description="Nudix hydrolase" evidence="5">
    <location>
        <begin position="127"/>
        <end position="256"/>
    </location>
</feature>
<dbReference type="InterPro" id="IPR044099">
    <property type="entry name" value="Dcp2_NUDIX"/>
</dbReference>
<dbReference type="GO" id="GO:0000290">
    <property type="term" value="P:deadenylation-dependent decapping of nuclear-transcribed mRNA"/>
    <property type="evidence" value="ECO:0007669"/>
    <property type="project" value="InterPro"/>
</dbReference>
<sequence length="602" mass="68868">MSLPMRNPLKVPFDDSHARMFIEDAAVRYFMNVPAEDLFTRTRLMFVLEEAFWLYYDKIIMNKPTASYGSIFKYFLTIVSDYCPAVVALSNSNLLRNNRGELLAQNKSGWTTEDIQNAVTEFKEYKSTIPVRGCCILNKNLDKILLVEDASSKSWSFPRGKIGKDEDDVKCAIRECKEETGLDLSDYIRPDKFMISTINRKQVKIYFCTDVPLEVVNDFNPMSIHEISGMKWFKLDKIKKLNNSSQKIRSYLFGTFMYRIFSFVRKESLERKFIEAEHDLKRILKINIDESKVNDGGLLLNMIKTKSSPESASMTPVSSGANILNMLKKGPENIENNQKNSANDLLNLLKTGSSKELANKPEMMEPVKGNQTNASSLLSVLKQEKPQSTPYNQNNVNGYNQPGYGTPLMSNNHMMNMRQTPQSMCPPMYMSPNLMGNQPMMSNMMPPMNSNPMFMNPLMNQSPYGNKMMTPHEMMQQRIPSQNNMMNMYNGFNNQPNGPMNIPRNNEQQGVENPRKALLSLLSAEQEEKQTPSSSNLLNLLNQKNHENTDKITSNDELFNLLNNKKNNNITKNMNAMNLEDSDSDYESFTTQREAILPDETI</sequence>
<dbReference type="SUPFAM" id="SSF55811">
    <property type="entry name" value="Nudix"/>
    <property type="match status" value="1"/>
</dbReference>
<dbReference type="EMBL" id="FQNF01000080">
    <property type="protein sequence ID" value="SGZ41120.1"/>
    <property type="molecule type" value="Genomic_DNA"/>
</dbReference>
<dbReference type="SUPFAM" id="SSF140586">
    <property type="entry name" value="Dcp2 domain-like"/>
    <property type="match status" value="1"/>
</dbReference>
<evidence type="ECO:0000313" key="7">
    <source>
        <dbReference type="Proteomes" id="UP000183365"/>
    </source>
</evidence>
<dbReference type="OrthoDB" id="3972814at2759"/>
<evidence type="ECO:0000256" key="4">
    <source>
        <dbReference type="SAM" id="MobiDB-lite"/>
    </source>
</evidence>
<name>A0A1L0B3P7_9ASCO</name>
<comment type="similarity">
    <text evidence="2">Belongs to the Nudix hydrolase family. DCP2 subfamily.</text>
</comment>
<dbReference type="Proteomes" id="UP000183365">
    <property type="component" value="Unassembled WGS sequence"/>
</dbReference>
<dbReference type="Pfam" id="PF05026">
    <property type="entry name" value="DCP2"/>
    <property type="match status" value="1"/>
</dbReference>
<reference evidence="7" key="1">
    <citation type="submission" date="2016-11" db="EMBL/GenBank/DDBJ databases">
        <authorList>
            <person name="Guldener U."/>
        </authorList>
    </citation>
    <scope>NUCLEOTIDE SEQUENCE [LARGE SCALE GENOMIC DNA]</scope>
</reference>
<feature type="region of interest" description="Disordered" evidence="4">
    <location>
        <begin position="583"/>
        <end position="602"/>
    </location>
</feature>
<dbReference type="InterPro" id="IPR036189">
    <property type="entry name" value="DCP2_BoxA_sf"/>
</dbReference>
<dbReference type="InterPro" id="IPR007722">
    <property type="entry name" value="DCP2_BoxA"/>
</dbReference>
<evidence type="ECO:0000259" key="5">
    <source>
        <dbReference type="PROSITE" id="PS51462"/>
    </source>
</evidence>
<organism evidence="6 7">
    <name type="scientific">Hanseniaspora guilliermondii</name>
    <dbReference type="NCBI Taxonomy" id="56406"/>
    <lineage>
        <taxon>Eukaryota</taxon>
        <taxon>Fungi</taxon>
        <taxon>Dikarya</taxon>
        <taxon>Ascomycota</taxon>
        <taxon>Saccharomycotina</taxon>
        <taxon>Saccharomycetes</taxon>
        <taxon>Saccharomycodales</taxon>
        <taxon>Saccharomycodaceae</taxon>
        <taxon>Hanseniaspora</taxon>
    </lineage>
</organism>
<dbReference type="GO" id="GO:0003723">
    <property type="term" value="F:RNA binding"/>
    <property type="evidence" value="ECO:0007669"/>
    <property type="project" value="InterPro"/>
</dbReference>
<evidence type="ECO:0000313" key="6">
    <source>
        <dbReference type="EMBL" id="SGZ41120.1"/>
    </source>
</evidence>
<comment type="subcellular location">
    <subcellularLocation>
        <location evidence="1">Cytoplasm</location>
    </subcellularLocation>
</comment>